<dbReference type="Pfam" id="PF08190">
    <property type="entry name" value="PIH1"/>
    <property type="match status" value="1"/>
</dbReference>
<dbReference type="PANTHER" id="PTHR22997">
    <property type="entry name" value="PIH1 DOMAIN-CONTAINING PROTEIN 1"/>
    <property type="match status" value="1"/>
</dbReference>
<comment type="caution">
    <text evidence="4">The sequence shown here is derived from an EMBL/GenBank/DDBJ whole genome shotgun (WGS) entry which is preliminary data.</text>
</comment>
<proteinExistence type="inferred from homology"/>
<reference evidence="4" key="1">
    <citation type="journal article" date="2020" name="Fungal Divers.">
        <title>Resolving the Mortierellaceae phylogeny through synthesis of multi-gene phylogenetics and phylogenomics.</title>
        <authorList>
            <person name="Vandepol N."/>
            <person name="Liber J."/>
            <person name="Desiro A."/>
            <person name="Na H."/>
            <person name="Kennedy M."/>
            <person name="Barry K."/>
            <person name="Grigoriev I.V."/>
            <person name="Miller A.N."/>
            <person name="O'Donnell K."/>
            <person name="Stajich J.E."/>
            <person name="Bonito G."/>
        </authorList>
    </citation>
    <scope>NUCLEOTIDE SEQUENCE</scope>
    <source>
        <strain evidence="4">NVP1</strain>
    </source>
</reference>
<feature type="compositionally biased region" description="Basic and acidic residues" evidence="2">
    <location>
        <begin position="1"/>
        <end position="12"/>
    </location>
</feature>
<comment type="similarity">
    <text evidence="1">Belongs to the PIH1 family.</text>
</comment>
<dbReference type="InterPro" id="IPR050734">
    <property type="entry name" value="PIH1/Kintoun_subfamily"/>
</dbReference>
<evidence type="ECO:0000256" key="2">
    <source>
        <dbReference type="SAM" id="MobiDB-lite"/>
    </source>
</evidence>
<evidence type="ECO:0000256" key="1">
    <source>
        <dbReference type="ARBA" id="ARBA00008511"/>
    </source>
</evidence>
<dbReference type="PANTHER" id="PTHR22997:SF0">
    <property type="entry name" value="PIH1 DOMAIN-CONTAINING PROTEIN 1"/>
    <property type="match status" value="1"/>
</dbReference>
<gene>
    <name evidence="4" type="primary">PIH1D1</name>
    <name evidence="4" type="ORF">BG006_011222</name>
</gene>
<dbReference type="Proteomes" id="UP000696485">
    <property type="component" value="Unassembled WGS sequence"/>
</dbReference>
<dbReference type="AlphaFoldDB" id="A0A9P5VI23"/>
<protein>
    <submittedName>
        <fullName evidence="4">PIH1 domain-containing protein 1</fullName>
    </submittedName>
</protein>
<name>A0A9P5VI23_9FUNG</name>
<feature type="region of interest" description="Disordered" evidence="2">
    <location>
        <begin position="1"/>
        <end position="42"/>
    </location>
</feature>
<dbReference type="GO" id="GO:0005737">
    <property type="term" value="C:cytoplasm"/>
    <property type="evidence" value="ECO:0007669"/>
    <property type="project" value="TreeGrafter"/>
</dbReference>
<organism evidence="4 5">
    <name type="scientific">Podila minutissima</name>
    <dbReference type="NCBI Taxonomy" id="64525"/>
    <lineage>
        <taxon>Eukaryota</taxon>
        <taxon>Fungi</taxon>
        <taxon>Fungi incertae sedis</taxon>
        <taxon>Mucoromycota</taxon>
        <taxon>Mortierellomycotina</taxon>
        <taxon>Mortierellomycetes</taxon>
        <taxon>Mortierellales</taxon>
        <taxon>Mortierellaceae</taxon>
        <taxon>Podila</taxon>
    </lineage>
</organism>
<evidence type="ECO:0000313" key="5">
    <source>
        <dbReference type="Proteomes" id="UP000696485"/>
    </source>
</evidence>
<evidence type="ECO:0000313" key="4">
    <source>
        <dbReference type="EMBL" id="KAF9325287.1"/>
    </source>
</evidence>
<evidence type="ECO:0000259" key="3">
    <source>
        <dbReference type="Pfam" id="PF08190"/>
    </source>
</evidence>
<keyword evidence="5" id="KW-1185">Reference proteome</keyword>
<accession>A0A9P5VI23</accession>
<sequence length="385" mass="42656">MSFLDLDSKDAKGSSSSSSPFLLNPVTTTTTTPTPAQRHDQDAADEEALLAEFHKNPEAAMRLAESYISAARAPRQAMTEITPVAGFVLQTTTTKESSKVPIGTKTIVFPKDTQVFVNICSSSQLPKPTVATEAEIQKAINAEEGATYQVPFQLSPPREYKDTGTRSYLVIDACVHTDAYKRTEKDFDYKLYIMELAMEWVEEKCQIELSRNFQLPSIKSKDELKKRSVILPKPPAIQEVDYHTLENKDTPKKAIITAVSSKPVASSTKLEQDKDARIMVPVAGKDDIALMSRLLPCPKGTLGIIVEVDLPNHQNINDVTLDVVLPDKLVVHSTSQGQGIDQGKEYHCEVDLPNEPVDLDTIHAEFNRATRTLRVFTTKKKRSLA</sequence>
<dbReference type="EMBL" id="JAAAUY010000948">
    <property type="protein sequence ID" value="KAF9325287.1"/>
    <property type="molecule type" value="Genomic_DNA"/>
</dbReference>
<dbReference type="InterPro" id="IPR012981">
    <property type="entry name" value="PIH1_N"/>
</dbReference>
<feature type="domain" description="PIH1 N-terminal" evidence="3">
    <location>
        <begin position="110"/>
        <end position="234"/>
    </location>
</feature>